<comment type="subcellular location">
    <subcellularLocation>
        <location evidence="1">Vacuole</location>
    </subcellularLocation>
</comment>
<evidence type="ECO:0000259" key="7">
    <source>
        <dbReference type="Pfam" id="PF03088"/>
    </source>
</evidence>
<evidence type="ECO:0000313" key="9">
    <source>
        <dbReference type="Proteomes" id="UP001141806"/>
    </source>
</evidence>
<keyword evidence="4 6" id="KW-0732">Signal</keyword>
<evidence type="ECO:0000256" key="3">
    <source>
        <dbReference type="ARBA" id="ARBA00022554"/>
    </source>
</evidence>
<comment type="caution">
    <text evidence="8">The sequence shown here is derived from an EMBL/GenBank/DDBJ whole genome shotgun (WGS) entry which is preliminary data.</text>
</comment>
<dbReference type="PANTHER" id="PTHR10426:SF69">
    <property type="entry name" value="PROTEIN STRICTOSIDINE SYNTHASE-LIKE 10"/>
    <property type="match status" value="1"/>
</dbReference>
<protein>
    <recommendedName>
        <fullName evidence="7">Strictosidine synthase conserved region domain-containing protein</fullName>
    </recommendedName>
</protein>
<dbReference type="FunFam" id="2.120.10.30:FF:000032">
    <property type="entry name" value="Protein STRICTOSIDINE SYNTHASE-LIKE 13"/>
    <property type="match status" value="1"/>
</dbReference>
<evidence type="ECO:0000256" key="5">
    <source>
        <dbReference type="ARBA" id="ARBA00023180"/>
    </source>
</evidence>
<dbReference type="Pfam" id="PF03088">
    <property type="entry name" value="Str_synth"/>
    <property type="match status" value="1"/>
</dbReference>
<dbReference type="PANTHER" id="PTHR10426">
    <property type="entry name" value="STRICTOSIDINE SYNTHASE-RELATED"/>
    <property type="match status" value="1"/>
</dbReference>
<dbReference type="GO" id="GO:0016787">
    <property type="term" value="F:hydrolase activity"/>
    <property type="evidence" value="ECO:0007669"/>
    <property type="project" value="TreeGrafter"/>
</dbReference>
<reference evidence="8" key="1">
    <citation type="journal article" date="2023" name="Plant J.">
        <title>The genome of the king protea, Protea cynaroides.</title>
        <authorList>
            <person name="Chang J."/>
            <person name="Duong T.A."/>
            <person name="Schoeman C."/>
            <person name="Ma X."/>
            <person name="Roodt D."/>
            <person name="Barker N."/>
            <person name="Li Z."/>
            <person name="Van de Peer Y."/>
            <person name="Mizrachi E."/>
        </authorList>
    </citation>
    <scope>NUCLEOTIDE SEQUENCE</scope>
    <source>
        <tissue evidence="8">Young leaves</tissue>
    </source>
</reference>
<evidence type="ECO:0000256" key="6">
    <source>
        <dbReference type="SAM" id="SignalP"/>
    </source>
</evidence>
<dbReference type="InterPro" id="IPR018119">
    <property type="entry name" value="Strictosidine_synth_cons-reg"/>
</dbReference>
<accession>A0A9Q0QRX0</accession>
<feature type="domain" description="Strictosidine synthase conserved region" evidence="7">
    <location>
        <begin position="159"/>
        <end position="246"/>
    </location>
</feature>
<evidence type="ECO:0000256" key="2">
    <source>
        <dbReference type="ARBA" id="ARBA00009191"/>
    </source>
</evidence>
<proteinExistence type="inferred from homology"/>
<name>A0A9Q0QRX0_9MAGN</name>
<comment type="similarity">
    <text evidence="2">Belongs to the strictosidine synthase family.</text>
</comment>
<dbReference type="GO" id="GO:0012505">
    <property type="term" value="C:endomembrane system"/>
    <property type="evidence" value="ECO:0007669"/>
    <property type="project" value="TreeGrafter"/>
</dbReference>
<sequence length="371" mass="40925">MKSFLILPAAILAVLSIYLSNKPSGSFKPPPIPGAHDKLQDAEIIHLTGGAVGPESIAFDPNGEGPYTGVADGRILKWQENQGWSVFAVTSPKRKECEGPYSPKMEHICGRPLGLKFHPKTGDLYIADAYLGILMVGPNGGSATQLITEAEGVPFRFTNDLEIDKDEDVIYFTVSSTNFQRRQFMSNALSQDNTGRLMKYDISSKQVTVVLRGLVFPNGVALSKDSTFLLFSETTTCRIQKLWLQGPKAGSLDVIAELPGFPDNIRRNSEGDFWVALYSKKGSIEKFALSNPWFGKLFVKLPDSVKRLQAKIGAMKAHATAIKLNEEGEVLQVFEDSQGKTLKFISEVEEKNGVLWFGSVLMPFMGRYNLH</sequence>
<gene>
    <name evidence="8" type="ORF">NE237_002859</name>
</gene>
<dbReference type="Pfam" id="PF20067">
    <property type="entry name" value="SSL_N"/>
    <property type="match status" value="1"/>
</dbReference>
<dbReference type="AlphaFoldDB" id="A0A9Q0QRX0"/>
<evidence type="ECO:0000256" key="4">
    <source>
        <dbReference type="ARBA" id="ARBA00022729"/>
    </source>
</evidence>
<evidence type="ECO:0000256" key="1">
    <source>
        <dbReference type="ARBA" id="ARBA00004116"/>
    </source>
</evidence>
<feature type="signal peptide" evidence="6">
    <location>
        <begin position="1"/>
        <end position="16"/>
    </location>
</feature>
<evidence type="ECO:0000313" key="8">
    <source>
        <dbReference type="EMBL" id="KAJ4969760.1"/>
    </source>
</evidence>
<dbReference type="EMBL" id="JAMYWD010000005">
    <property type="protein sequence ID" value="KAJ4969760.1"/>
    <property type="molecule type" value="Genomic_DNA"/>
</dbReference>
<organism evidence="8 9">
    <name type="scientific">Protea cynaroides</name>
    <dbReference type="NCBI Taxonomy" id="273540"/>
    <lineage>
        <taxon>Eukaryota</taxon>
        <taxon>Viridiplantae</taxon>
        <taxon>Streptophyta</taxon>
        <taxon>Embryophyta</taxon>
        <taxon>Tracheophyta</taxon>
        <taxon>Spermatophyta</taxon>
        <taxon>Magnoliopsida</taxon>
        <taxon>Proteales</taxon>
        <taxon>Proteaceae</taxon>
        <taxon>Protea</taxon>
    </lineage>
</organism>
<keyword evidence="5" id="KW-0325">Glycoprotein</keyword>
<dbReference type="Proteomes" id="UP001141806">
    <property type="component" value="Unassembled WGS sequence"/>
</dbReference>
<dbReference type="OrthoDB" id="5307922at2759"/>
<dbReference type="Gene3D" id="2.120.10.30">
    <property type="entry name" value="TolB, C-terminal domain"/>
    <property type="match status" value="1"/>
</dbReference>
<keyword evidence="9" id="KW-1185">Reference proteome</keyword>
<dbReference type="GO" id="GO:0005773">
    <property type="term" value="C:vacuole"/>
    <property type="evidence" value="ECO:0007669"/>
    <property type="project" value="UniProtKB-SubCell"/>
</dbReference>
<keyword evidence="3" id="KW-0926">Vacuole</keyword>
<dbReference type="SUPFAM" id="SSF63829">
    <property type="entry name" value="Calcium-dependent phosphotriesterase"/>
    <property type="match status" value="1"/>
</dbReference>
<feature type="chain" id="PRO_5040423697" description="Strictosidine synthase conserved region domain-containing protein" evidence="6">
    <location>
        <begin position="17"/>
        <end position="371"/>
    </location>
</feature>
<dbReference type="InterPro" id="IPR011042">
    <property type="entry name" value="6-blade_b-propeller_TolB-like"/>
</dbReference>